<accession>A0ABQ2V1G2</accession>
<keyword evidence="2" id="KW-1185">Reference proteome</keyword>
<protein>
    <submittedName>
        <fullName evidence="1">Uncharacterized protein</fullName>
    </submittedName>
</protein>
<dbReference type="Proteomes" id="UP000654471">
    <property type="component" value="Unassembled WGS sequence"/>
</dbReference>
<proteinExistence type="predicted"/>
<evidence type="ECO:0000313" key="1">
    <source>
        <dbReference type="EMBL" id="GGU62078.1"/>
    </source>
</evidence>
<sequence length="85" mass="8592">MTQINQGTVVIGEGGTLDVRAPGGAQILGVGQFATGRYGVSMAREDGTGIALEVGGNDDTASPMPHLYLTPRAFAGLVAFAKVDG</sequence>
<dbReference type="EMBL" id="BMRP01000008">
    <property type="protein sequence ID" value="GGU62078.1"/>
    <property type="molecule type" value="Genomic_DNA"/>
</dbReference>
<dbReference type="RefSeq" id="WP_189299950.1">
    <property type="nucleotide sequence ID" value="NZ_BMRP01000008.1"/>
</dbReference>
<gene>
    <name evidence="1" type="ORF">GCM10010211_28880</name>
</gene>
<evidence type="ECO:0000313" key="2">
    <source>
        <dbReference type="Proteomes" id="UP000654471"/>
    </source>
</evidence>
<comment type="caution">
    <text evidence="1">The sequence shown here is derived from an EMBL/GenBank/DDBJ whole genome shotgun (WGS) entry which is preliminary data.</text>
</comment>
<name>A0ABQ2V1G2_9ACTN</name>
<organism evidence="1 2">
    <name type="scientific">Streptomyces albospinus</name>
    <dbReference type="NCBI Taxonomy" id="285515"/>
    <lineage>
        <taxon>Bacteria</taxon>
        <taxon>Bacillati</taxon>
        <taxon>Actinomycetota</taxon>
        <taxon>Actinomycetes</taxon>
        <taxon>Kitasatosporales</taxon>
        <taxon>Streptomycetaceae</taxon>
        <taxon>Streptomyces</taxon>
    </lineage>
</organism>
<reference evidence="2" key="1">
    <citation type="journal article" date="2019" name="Int. J. Syst. Evol. Microbiol.">
        <title>The Global Catalogue of Microorganisms (GCM) 10K type strain sequencing project: providing services to taxonomists for standard genome sequencing and annotation.</title>
        <authorList>
            <consortium name="The Broad Institute Genomics Platform"/>
            <consortium name="The Broad Institute Genome Sequencing Center for Infectious Disease"/>
            <person name="Wu L."/>
            <person name="Ma J."/>
        </authorList>
    </citation>
    <scope>NUCLEOTIDE SEQUENCE [LARGE SCALE GENOMIC DNA]</scope>
    <source>
        <strain evidence="2">JCM 3399</strain>
    </source>
</reference>